<dbReference type="Proteomes" id="UP000317951">
    <property type="component" value="Unassembled WGS sequence"/>
</dbReference>
<protein>
    <submittedName>
        <fullName evidence="2">Uncharacterized protein</fullName>
    </submittedName>
</protein>
<evidence type="ECO:0000313" key="1">
    <source>
        <dbReference type="EMBL" id="SDF89469.1"/>
    </source>
</evidence>
<dbReference type="EMBL" id="LT629689">
    <property type="protein sequence ID" value="SDF89469.1"/>
    <property type="molecule type" value="Genomic_DNA"/>
</dbReference>
<accession>A0A5C5QPK4</accession>
<reference evidence="2 4" key="2">
    <citation type="submission" date="2019-06" db="EMBL/GenBank/DDBJ databases">
        <title>Pseudomonas bimorpha sp. nov. isolated from bovine raw milk and skim milk concentrate.</title>
        <authorList>
            <person name="Hofmann K."/>
            <person name="Huptas C."/>
            <person name="Doll E."/>
            <person name="Scherer S."/>
            <person name="Wenning M."/>
        </authorList>
    </citation>
    <scope>NUCLEOTIDE SEQUENCE [LARGE SCALE GENOMIC DNA]</scope>
    <source>
        <strain evidence="2 4">DSM 17835</strain>
    </source>
</reference>
<evidence type="ECO:0000313" key="3">
    <source>
        <dbReference type="Proteomes" id="UP000182858"/>
    </source>
</evidence>
<sequence>MSVIPFDPTMSVSAKERPHIDARSLSMINVGLDHLIKLRDREQDPLGKHCLDGMVELLTAVVERHNSPLGAA</sequence>
<name>A0A5C5QPK4_9PSED</name>
<dbReference type="RefSeq" id="WP_010563115.1">
    <property type="nucleotide sequence ID" value="NZ_LT629689.1"/>
</dbReference>
<dbReference type="Proteomes" id="UP000182858">
    <property type="component" value="Chromosome I"/>
</dbReference>
<dbReference type="EMBL" id="VFET01000002">
    <property type="protein sequence ID" value="TWS07038.1"/>
    <property type="molecule type" value="Genomic_DNA"/>
</dbReference>
<dbReference type="GeneID" id="78555659"/>
<dbReference type="AlphaFoldDB" id="A0A5C5QPK4"/>
<gene>
    <name evidence="2" type="ORF">FIV36_03725</name>
    <name evidence="1" type="ORF">SAMN05216591_4287</name>
</gene>
<evidence type="ECO:0000313" key="4">
    <source>
        <dbReference type="Proteomes" id="UP000317951"/>
    </source>
</evidence>
<keyword evidence="3" id="KW-1185">Reference proteome</keyword>
<organism evidence="2 4">
    <name type="scientific">Pseudomonas extremaustralis</name>
    <dbReference type="NCBI Taxonomy" id="359110"/>
    <lineage>
        <taxon>Bacteria</taxon>
        <taxon>Pseudomonadati</taxon>
        <taxon>Pseudomonadota</taxon>
        <taxon>Gammaproteobacteria</taxon>
        <taxon>Pseudomonadales</taxon>
        <taxon>Pseudomonadaceae</taxon>
        <taxon>Pseudomonas</taxon>
    </lineage>
</organism>
<evidence type="ECO:0000313" key="2">
    <source>
        <dbReference type="EMBL" id="TWS07038.1"/>
    </source>
</evidence>
<proteinExistence type="predicted"/>
<reference evidence="1 3" key="1">
    <citation type="submission" date="2016-10" db="EMBL/GenBank/DDBJ databases">
        <authorList>
            <person name="Varghese N."/>
            <person name="Submissions S."/>
        </authorList>
    </citation>
    <scope>NUCLEOTIDE SEQUENCE [LARGE SCALE GENOMIC DNA]</scope>
    <source>
        <strain evidence="1 3">DSM 17835</strain>
    </source>
</reference>